<gene>
    <name evidence="1" type="ORF">D187_003351</name>
</gene>
<protein>
    <submittedName>
        <fullName evidence="1">Ferredoxin</fullName>
    </submittedName>
</protein>
<dbReference type="AlphaFoldDB" id="S9QCA5"/>
<dbReference type="PANTHER" id="PTHR37310:SF1">
    <property type="entry name" value="CYTOPLASMIC PROTEIN"/>
    <property type="match status" value="1"/>
</dbReference>
<dbReference type="InterPro" id="IPR005560">
    <property type="entry name" value="Csp_YhjQ"/>
</dbReference>
<evidence type="ECO:0000313" key="2">
    <source>
        <dbReference type="Proteomes" id="UP000011682"/>
    </source>
</evidence>
<keyword evidence="2" id="KW-1185">Reference proteome</keyword>
<dbReference type="eggNOG" id="ENOG5032SB1">
    <property type="taxonomic scope" value="Bacteria"/>
</dbReference>
<dbReference type="PANTHER" id="PTHR37310">
    <property type="entry name" value="CYTOPLASMIC PROTEIN-RELATED"/>
    <property type="match status" value="1"/>
</dbReference>
<organism evidence="1 2">
    <name type="scientific">Cystobacter fuscus (strain ATCC 25194 / DSM 2262 / NBRC 100088 / M29)</name>
    <dbReference type="NCBI Taxonomy" id="1242864"/>
    <lineage>
        <taxon>Bacteria</taxon>
        <taxon>Pseudomonadati</taxon>
        <taxon>Myxococcota</taxon>
        <taxon>Myxococcia</taxon>
        <taxon>Myxococcales</taxon>
        <taxon>Cystobacterineae</taxon>
        <taxon>Archangiaceae</taxon>
        <taxon>Cystobacter</taxon>
    </lineage>
</organism>
<dbReference type="InterPro" id="IPR044543">
    <property type="entry name" value="YHJQ-like"/>
</dbReference>
<name>S9QCA5_CYSF2</name>
<dbReference type="EMBL" id="ANAH02000020">
    <property type="protein sequence ID" value="EPX58974.1"/>
    <property type="molecule type" value="Genomic_DNA"/>
</dbReference>
<proteinExistence type="predicted"/>
<reference evidence="1" key="1">
    <citation type="submission" date="2013-05" db="EMBL/GenBank/DDBJ databases">
        <title>Genome assembly of Cystobacter fuscus DSM 2262.</title>
        <authorList>
            <person name="Sharma G."/>
            <person name="Khatri I."/>
            <person name="Kaur C."/>
            <person name="Mayilraj S."/>
            <person name="Subramanian S."/>
        </authorList>
    </citation>
    <scope>NUCLEOTIDE SEQUENCE [LARGE SCALE GENOMIC DNA]</scope>
    <source>
        <strain evidence="1">DSM 2262</strain>
    </source>
</reference>
<sequence>MLQTHPGTPSLDRDALLECIQACLDCAQSCISCADACLGEKDPSAMVRCIRLNQDCANLCETTGKILSRQTAFEPAMARAILQACVAASRLCGDECERHAQAMEHCRVCAEACRRCEQACQRLLAAA</sequence>
<accession>S9QCA5</accession>
<dbReference type="Gene3D" id="1.20.1270.360">
    <property type="match status" value="1"/>
</dbReference>
<dbReference type="Proteomes" id="UP000011682">
    <property type="component" value="Unassembled WGS sequence"/>
</dbReference>
<dbReference type="Pfam" id="PF03860">
    <property type="entry name" value="Csp"/>
    <property type="match status" value="1"/>
</dbReference>
<comment type="caution">
    <text evidence="1">The sequence shown here is derived from an EMBL/GenBank/DDBJ whole genome shotgun (WGS) entry which is preliminary data.</text>
</comment>
<dbReference type="CDD" id="cd08026">
    <property type="entry name" value="DUF326"/>
    <property type="match status" value="1"/>
</dbReference>
<evidence type="ECO:0000313" key="1">
    <source>
        <dbReference type="EMBL" id="EPX58974.1"/>
    </source>
</evidence>